<gene>
    <name evidence="2" type="ORF">FZC84_00515</name>
</gene>
<keyword evidence="1" id="KW-0812">Transmembrane</keyword>
<feature type="transmembrane region" description="Helical" evidence="1">
    <location>
        <begin position="6"/>
        <end position="27"/>
    </location>
</feature>
<evidence type="ECO:0000313" key="2">
    <source>
        <dbReference type="EMBL" id="TYS01667.1"/>
    </source>
</evidence>
<dbReference type="AlphaFoldDB" id="A0A5D4MJ81"/>
<dbReference type="EMBL" id="VTEG01000001">
    <property type="protein sequence ID" value="TYS01667.1"/>
    <property type="molecule type" value="Genomic_DNA"/>
</dbReference>
<dbReference type="Proteomes" id="UP000325182">
    <property type="component" value="Unassembled WGS sequence"/>
</dbReference>
<dbReference type="Pfam" id="PF13314">
    <property type="entry name" value="DUF4083"/>
    <property type="match status" value="1"/>
</dbReference>
<name>A0A5D4MJ81_9BACI</name>
<keyword evidence="1" id="KW-0472">Membrane</keyword>
<sequence>MLFGDFIFSGFILLLLILGAVSFFLFVRRLLVNSSMNNNYNEDINNKLDRVIELLEKQSK</sequence>
<comment type="caution">
    <text evidence="2">The sequence shown here is derived from an EMBL/GenBank/DDBJ whole genome shotgun (WGS) entry which is preliminary data.</text>
</comment>
<proteinExistence type="predicted"/>
<accession>A0A5D4MJ81</accession>
<protein>
    <submittedName>
        <fullName evidence="2">DUF4083 domain-containing protein</fullName>
    </submittedName>
</protein>
<dbReference type="InterPro" id="IPR025143">
    <property type="entry name" value="DUF4083"/>
</dbReference>
<reference evidence="2 3" key="1">
    <citation type="submission" date="2019-08" db="EMBL/GenBank/DDBJ databases">
        <title>Bacillus genomes from the desert of Cuatro Cienegas, Coahuila.</title>
        <authorList>
            <person name="Olmedo-Alvarez G."/>
        </authorList>
    </citation>
    <scope>NUCLEOTIDE SEQUENCE [LARGE SCALE GENOMIC DNA]</scope>
    <source>
        <strain evidence="2 3">CH128b_4D</strain>
    </source>
</reference>
<evidence type="ECO:0000313" key="3">
    <source>
        <dbReference type="Proteomes" id="UP000325182"/>
    </source>
</evidence>
<organism evidence="2 3">
    <name type="scientific">Rossellomorea vietnamensis</name>
    <dbReference type="NCBI Taxonomy" id="218284"/>
    <lineage>
        <taxon>Bacteria</taxon>
        <taxon>Bacillati</taxon>
        <taxon>Bacillota</taxon>
        <taxon>Bacilli</taxon>
        <taxon>Bacillales</taxon>
        <taxon>Bacillaceae</taxon>
        <taxon>Rossellomorea</taxon>
    </lineage>
</organism>
<dbReference type="RefSeq" id="WP_113928129.1">
    <property type="nucleotide sequence ID" value="NZ_VTEG01000001.1"/>
</dbReference>
<keyword evidence="1" id="KW-1133">Transmembrane helix</keyword>
<evidence type="ECO:0000256" key="1">
    <source>
        <dbReference type="SAM" id="Phobius"/>
    </source>
</evidence>